<gene>
    <name evidence="2" type="ORF">B1A_00262</name>
</gene>
<dbReference type="InterPro" id="IPR036551">
    <property type="entry name" value="Flavin_trans-like"/>
</dbReference>
<dbReference type="AlphaFoldDB" id="T1CGR9"/>
<organism evidence="2">
    <name type="scientific">mine drainage metagenome</name>
    <dbReference type="NCBI Taxonomy" id="410659"/>
    <lineage>
        <taxon>unclassified sequences</taxon>
        <taxon>metagenomes</taxon>
        <taxon>ecological metagenomes</taxon>
    </lineage>
</organism>
<evidence type="ECO:0000259" key="1">
    <source>
        <dbReference type="Pfam" id="PF02441"/>
    </source>
</evidence>
<protein>
    <submittedName>
        <fullName evidence="2">Aromatic acid decarboxylase</fullName>
    </submittedName>
</protein>
<dbReference type="EMBL" id="AUZX01000197">
    <property type="protein sequence ID" value="EQD81028.1"/>
    <property type="molecule type" value="Genomic_DNA"/>
</dbReference>
<reference evidence="2" key="1">
    <citation type="submission" date="2013-08" db="EMBL/GenBank/DDBJ databases">
        <authorList>
            <person name="Mendez C."/>
            <person name="Richter M."/>
            <person name="Ferrer M."/>
            <person name="Sanchez J."/>
        </authorList>
    </citation>
    <scope>NUCLEOTIDE SEQUENCE</scope>
</reference>
<reference evidence="2" key="2">
    <citation type="journal article" date="2014" name="ISME J.">
        <title>Microbial stratification in low pH oxic and suboxic macroscopic growths along an acid mine drainage.</title>
        <authorList>
            <person name="Mendez-Garcia C."/>
            <person name="Mesa V."/>
            <person name="Sprenger R.R."/>
            <person name="Richter M."/>
            <person name="Diez M.S."/>
            <person name="Solano J."/>
            <person name="Bargiela R."/>
            <person name="Golyshina O.V."/>
            <person name="Manteca A."/>
            <person name="Ramos J.L."/>
            <person name="Gallego J.R."/>
            <person name="Llorente I."/>
            <person name="Martins Dos Santos V.A."/>
            <person name="Jensen O.N."/>
            <person name="Pelaez A.I."/>
            <person name="Sanchez J."/>
            <person name="Ferrer M."/>
        </authorList>
    </citation>
    <scope>NUCLEOTIDE SEQUENCE</scope>
</reference>
<dbReference type="SUPFAM" id="SSF52507">
    <property type="entry name" value="Homo-oligomeric flavin-containing Cys decarboxylases, HFCD"/>
    <property type="match status" value="1"/>
</dbReference>
<dbReference type="Gene3D" id="3.40.50.1950">
    <property type="entry name" value="Flavin prenyltransferase-like"/>
    <property type="match status" value="1"/>
</dbReference>
<dbReference type="Pfam" id="PF02441">
    <property type="entry name" value="Flavoprotein"/>
    <property type="match status" value="1"/>
</dbReference>
<evidence type="ECO:0000313" key="2">
    <source>
        <dbReference type="EMBL" id="EQD81028.1"/>
    </source>
</evidence>
<comment type="caution">
    <text evidence="2">The sequence shown here is derived from an EMBL/GenBank/DDBJ whole genome shotgun (WGS) entry which is preliminary data.</text>
</comment>
<feature type="domain" description="Flavoprotein" evidence="1">
    <location>
        <begin position="3"/>
        <end position="45"/>
    </location>
</feature>
<dbReference type="GO" id="GO:0003824">
    <property type="term" value="F:catalytic activity"/>
    <property type="evidence" value="ECO:0007669"/>
    <property type="project" value="InterPro"/>
</dbReference>
<dbReference type="InterPro" id="IPR003382">
    <property type="entry name" value="Flavoprotein"/>
</dbReference>
<accession>T1CGR9</accession>
<sequence>MNKKIVLGVTGASGSILAWRFMETAKGDEIHLIISKNSDQVISYEMGKTSGDFEKLSSFSYSDQDLAAGVSSGSFILMRWLLCPAQ</sequence>
<proteinExistence type="predicted"/>
<name>T1CGR9_9ZZZZ</name>